<name>A0AAV6J1C0_9ERIC</name>
<dbReference type="GO" id="GO:0072583">
    <property type="term" value="P:clathrin-dependent endocytosis"/>
    <property type="evidence" value="ECO:0007669"/>
    <property type="project" value="InterPro"/>
</dbReference>
<dbReference type="GO" id="GO:0005545">
    <property type="term" value="F:1-phosphatidylinositol binding"/>
    <property type="evidence" value="ECO:0007669"/>
    <property type="project" value="TreeGrafter"/>
</dbReference>
<dbReference type="PANTHER" id="PTHR22951">
    <property type="entry name" value="CLATHRIN ASSEMBLY PROTEIN"/>
    <property type="match status" value="1"/>
</dbReference>
<organism evidence="6 7">
    <name type="scientific">Rhododendron griersonianum</name>
    <dbReference type="NCBI Taxonomy" id="479676"/>
    <lineage>
        <taxon>Eukaryota</taxon>
        <taxon>Viridiplantae</taxon>
        <taxon>Streptophyta</taxon>
        <taxon>Embryophyta</taxon>
        <taxon>Tracheophyta</taxon>
        <taxon>Spermatophyta</taxon>
        <taxon>Magnoliopsida</taxon>
        <taxon>eudicotyledons</taxon>
        <taxon>Gunneridae</taxon>
        <taxon>Pentapetalae</taxon>
        <taxon>asterids</taxon>
        <taxon>Ericales</taxon>
        <taxon>Ericaceae</taxon>
        <taxon>Ericoideae</taxon>
        <taxon>Rhodoreae</taxon>
        <taxon>Rhododendron</taxon>
    </lineage>
</organism>
<dbReference type="Proteomes" id="UP000823749">
    <property type="component" value="Chromosome 8"/>
</dbReference>
<dbReference type="InterPro" id="IPR045192">
    <property type="entry name" value="AP180-like"/>
</dbReference>
<gene>
    <name evidence="6" type="ORF">RHGRI_022267</name>
</gene>
<sequence length="101" mass="11498">MRTLQSWRNAYGALKDHTKDVDVAIVKATNHVECPPKERHLRILAATSAIRPRADVAYCIHALARRLAKTHNWTVRNYCLLGFNLHIFPNFVGLSYGSDQL</sequence>
<dbReference type="EMBL" id="JACTNZ010000008">
    <property type="protein sequence ID" value="KAG5534070.1"/>
    <property type="molecule type" value="Genomic_DNA"/>
</dbReference>
<dbReference type="GO" id="GO:0032050">
    <property type="term" value="F:clathrin heavy chain binding"/>
    <property type="evidence" value="ECO:0007669"/>
    <property type="project" value="TreeGrafter"/>
</dbReference>
<dbReference type="GO" id="GO:0048268">
    <property type="term" value="P:clathrin coat assembly"/>
    <property type="evidence" value="ECO:0007669"/>
    <property type="project" value="InterPro"/>
</dbReference>
<evidence type="ECO:0000256" key="1">
    <source>
        <dbReference type="ARBA" id="ARBA00004132"/>
    </source>
</evidence>
<accession>A0AAV6J1C0</accession>
<dbReference type="InterPro" id="IPR013809">
    <property type="entry name" value="ENTH"/>
</dbReference>
<feature type="domain" description="ENTH" evidence="5">
    <location>
        <begin position="13"/>
        <end position="101"/>
    </location>
</feature>
<proteinExistence type="predicted"/>
<keyword evidence="7" id="KW-1185">Reference proteome</keyword>
<dbReference type="AlphaFoldDB" id="A0AAV6J1C0"/>
<dbReference type="PROSITE" id="PS50942">
    <property type="entry name" value="ENTH"/>
    <property type="match status" value="1"/>
</dbReference>
<evidence type="ECO:0000256" key="2">
    <source>
        <dbReference type="ARBA" id="ARBA00004555"/>
    </source>
</evidence>
<keyword evidence="3" id="KW-0333">Golgi apparatus</keyword>
<protein>
    <recommendedName>
        <fullName evidence="5">ENTH domain-containing protein</fullName>
    </recommendedName>
</protein>
<dbReference type="GO" id="GO:0005905">
    <property type="term" value="C:clathrin-coated pit"/>
    <property type="evidence" value="ECO:0007669"/>
    <property type="project" value="TreeGrafter"/>
</dbReference>
<dbReference type="SUPFAM" id="SSF48464">
    <property type="entry name" value="ENTH/VHS domain"/>
    <property type="match status" value="1"/>
</dbReference>
<dbReference type="Pfam" id="PF07651">
    <property type="entry name" value="ANTH"/>
    <property type="match status" value="1"/>
</dbReference>
<dbReference type="Gene3D" id="1.25.40.90">
    <property type="match status" value="1"/>
</dbReference>
<evidence type="ECO:0000256" key="4">
    <source>
        <dbReference type="ARBA" id="ARBA00023329"/>
    </source>
</evidence>
<keyword evidence="4" id="KW-0968">Cytoplasmic vesicle</keyword>
<evidence type="ECO:0000313" key="7">
    <source>
        <dbReference type="Proteomes" id="UP000823749"/>
    </source>
</evidence>
<comment type="subcellular location">
    <subcellularLocation>
        <location evidence="1">Cytoplasmic vesicle</location>
        <location evidence="1">Clathrin-coated vesicle</location>
    </subcellularLocation>
    <subcellularLocation>
        <location evidence="2">Golgi apparatus</location>
    </subcellularLocation>
</comment>
<comment type="caution">
    <text evidence="6">The sequence shown here is derived from an EMBL/GenBank/DDBJ whole genome shotgun (WGS) entry which is preliminary data.</text>
</comment>
<evidence type="ECO:0000259" key="5">
    <source>
        <dbReference type="PROSITE" id="PS50942"/>
    </source>
</evidence>
<evidence type="ECO:0000313" key="6">
    <source>
        <dbReference type="EMBL" id="KAG5534070.1"/>
    </source>
</evidence>
<reference evidence="6" key="1">
    <citation type="submission" date="2020-08" db="EMBL/GenBank/DDBJ databases">
        <title>Plant Genome Project.</title>
        <authorList>
            <person name="Zhang R.-G."/>
        </authorList>
    </citation>
    <scope>NUCLEOTIDE SEQUENCE</scope>
    <source>
        <strain evidence="6">WSP0</strain>
        <tissue evidence="6">Leaf</tissue>
    </source>
</reference>
<dbReference type="GO" id="GO:0005546">
    <property type="term" value="F:phosphatidylinositol-4,5-bisphosphate binding"/>
    <property type="evidence" value="ECO:0007669"/>
    <property type="project" value="TreeGrafter"/>
</dbReference>
<dbReference type="InterPro" id="IPR011417">
    <property type="entry name" value="ANTH_dom"/>
</dbReference>
<dbReference type="GO" id="GO:0005794">
    <property type="term" value="C:Golgi apparatus"/>
    <property type="evidence" value="ECO:0007669"/>
    <property type="project" value="UniProtKB-SubCell"/>
</dbReference>
<dbReference type="InterPro" id="IPR008942">
    <property type="entry name" value="ENTH_VHS"/>
</dbReference>
<evidence type="ECO:0000256" key="3">
    <source>
        <dbReference type="ARBA" id="ARBA00023034"/>
    </source>
</evidence>
<dbReference type="GO" id="GO:0006900">
    <property type="term" value="P:vesicle budding from membrane"/>
    <property type="evidence" value="ECO:0007669"/>
    <property type="project" value="TreeGrafter"/>
</dbReference>
<dbReference type="GO" id="GO:0030136">
    <property type="term" value="C:clathrin-coated vesicle"/>
    <property type="evidence" value="ECO:0007669"/>
    <property type="project" value="UniProtKB-SubCell"/>
</dbReference>
<dbReference type="GO" id="GO:0000149">
    <property type="term" value="F:SNARE binding"/>
    <property type="evidence" value="ECO:0007669"/>
    <property type="project" value="TreeGrafter"/>
</dbReference>
<dbReference type="PANTHER" id="PTHR22951:SF89">
    <property type="entry name" value="OS05G0549000 PROTEIN"/>
    <property type="match status" value="1"/>
</dbReference>